<dbReference type="Gene3D" id="3.40.50.2300">
    <property type="match status" value="2"/>
</dbReference>
<accession>A0A9X2ID94</accession>
<evidence type="ECO:0000256" key="1">
    <source>
        <dbReference type="ARBA" id="ARBA00023015"/>
    </source>
</evidence>
<keyword evidence="3" id="KW-0804">Transcription</keyword>
<gene>
    <name evidence="5" type="ORF">M8330_00600</name>
</gene>
<dbReference type="PROSITE" id="PS00356">
    <property type="entry name" value="HTH_LACI_1"/>
    <property type="match status" value="1"/>
</dbReference>
<dbReference type="InterPro" id="IPR000843">
    <property type="entry name" value="HTH_LacI"/>
</dbReference>
<evidence type="ECO:0000259" key="4">
    <source>
        <dbReference type="PROSITE" id="PS50932"/>
    </source>
</evidence>
<dbReference type="InterPro" id="IPR046335">
    <property type="entry name" value="LacI/GalR-like_sensor"/>
</dbReference>
<organism evidence="5 6">
    <name type="scientific">Nocardioides bruguierae</name>
    <dbReference type="NCBI Taxonomy" id="2945102"/>
    <lineage>
        <taxon>Bacteria</taxon>
        <taxon>Bacillati</taxon>
        <taxon>Actinomycetota</taxon>
        <taxon>Actinomycetes</taxon>
        <taxon>Propionibacteriales</taxon>
        <taxon>Nocardioidaceae</taxon>
        <taxon>Nocardioides</taxon>
    </lineage>
</organism>
<dbReference type="PRINTS" id="PR00036">
    <property type="entry name" value="HTHLACI"/>
</dbReference>
<reference evidence="5" key="1">
    <citation type="submission" date="2022-05" db="EMBL/GenBank/DDBJ databases">
        <authorList>
            <person name="Tuo L."/>
        </authorList>
    </citation>
    <scope>NUCLEOTIDE SEQUENCE</scope>
    <source>
        <strain evidence="5">BSK12Z-4</strain>
    </source>
</reference>
<dbReference type="GO" id="GO:0003700">
    <property type="term" value="F:DNA-binding transcription factor activity"/>
    <property type="evidence" value="ECO:0007669"/>
    <property type="project" value="TreeGrafter"/>
</dbReference>
<dbReference type="RefSeq" id="WP_250825758.1">
    <property type="nucleotide sequence ID" value="NZ_JAMOIL010000001.1"/>
</dbReference>
<evidence type="ECO:0000256" key="3">
    <source>
        <dbReference type="ARBA" id="ARBA00023163"/>
    </source>
</evidence>
<dbReference type="SMART" id="SM00354">
    <property type="entry name" value="HTH_LACI"/>
    <property type="match status" value="1"/>
</dbReference>
<dbReference type="CDD" id="cd01392">
    <property type="entry name" value="HTH_LacI"/>
    <property type="match status" value="1"/>
</dbReference>
<keyword evidence="1" id="KW-0805">Transcription regulation</keyword>
<dbReference type="PROSITE" id="PS50932">
    <property type="entry name" value="HTH_LACI_2"/>
    <property type="match status" value="1"/>
</dbReference>
<dbReference type="AlphaFoldDB" id="A0A9X2ID94"/>
<dbReference type="Pfam" id="PF13377">
    <property type="entry name" value="Peripla_BP_3"/>
    <property type="match status" value="1"/>
</dbReference>
<keyword evidence="6" id="KW-1185">Reference proteome</keyword>
<keyword evidence="2" id="KW-0238">DNA-binding</keyword>
<dbReference type="InterPro" id="IPR028082">
    <property type="entry name" value="Peripla_BP_I"/>
</dbReference>
<dbReference type="Proteomes" id="UP001139485">
    <property type="component" value="Unassembled WGS sequence"/>
</dbReference>
<evidence type="ECO:0000313" key="5">
    <source>
        <dbReference type="EMBL" id="MCM0618788.1"/>
    </source>
</evidence>
<dbReference type="SUPFAM" id="SSF53822">
    <property type="entry name" value="Periplasmic binding protein-like I"/>
    <property type="match status" value="1"/>
</dbReference>
<dbReference type="GO" id="GO:0000976">
    <property type="term" value="F:transcription cis-regulatory region binding"/>
    <property type="evidence" value="ECO:0007669"/>
    <property type="project" value="TreeGrafter"/>
</dbReference>
<dbReference type="SUPFAM" id="SSF47413">
    <property type="entry name" value="lambda repressor-like DNA-binding domains"/>
    <property type="match status" value="1"/>
</dbReference>
<proteinExistence type="predicted"/>
<dbReference type="CDD" id="cd06267">
    <property type="entry name" value="PBP1_LacI_sugar_binding-like"/>
    <property type="match status" value="1"/>
</dbReference>
<dbReference type="EMBL" id="JAMOIL010000001">
    <property type="protein sequence ID" value="MCM0618788.1"/>
    <property type="molecule type" value="Genomic_DNA"/>
</dbReference>
<protein>
    <submittedName>
        <fullName evidence="5">LacI family transcriptional regulator</fullName>
    </submittedName>
</protein>
<dbReference type="InterPro" id="IPR010982">
    <property type="entry name" value="Lambda_DNA-bd_dom_sf"/>
</dbReference>
<dbReference type="PANTHER" id="PTHR30146">
    <property type="entry name" value="LACI-RELATED TRANSCRIPTIONAL REPRESSOR"/>
    <property type="match status" value="1"/>
</dbReference>
<name>A0A9X2ID94_9ACTN</name>
<evidence type="ECO:0000256" key="2">
    <source>
        <dbReference type="ARBA" id="ARBA00023125"/>
    </source>
</evidence>
<feature type="domain" description="HTH lacI-type" evidence="4">
    <location>
        <begin position="3"/>
        <end position="57"/>
    </location>
</feature>
<comment type="caution">
    <text evidence="5">The sequence shown here is derived from an EMBL/GenBank/DDBJ whole genome shotgun (WGS) entry which is preliminary data.</text>
</comment>
<dbReference type="Pfam" id="PF00356">
    <property type="entry name" value="LacI"/>
    <property type="match status" value="1"/>
</dbReference>
<dbReference type="PANTHER" id="PTHR30146:SF109">
    <property type="entry name" value="HTH-TYPE TRANSCRIPTIONAL REGULATOR GALS"/>
    <property type="match status" value="1"/>
</dbReference>
<dbReference type="Gene3D" id="1.10.260.40">
    <property type="entry name" value="lambda repressor-like DNA-binding domains"/>
    <property type="match status" value="1"/>
</dbReference>
<sequence>MSPTMHDVARLAGVSIKTVSNVVNDYPHIRESTRERVRAAIAELDYVPNKAARNLRSGRSGAISLVMPDLRNPYFAELADDVMRAAAEHGLTVLIEQLTGEREQELQTLHGLRQRAADGVIYSVLNLDLEDADQIDVPVPLVLLGDRIFHGPADHVTIQNAEGAKAATEHLLERGRRRLLALGAHEGEVLGSAGLRLHGYREALEAAGVPFDPDLVTHVGRWHRVDGAEAMREVVARGVTFDGVVAFNDSLALGAMRVLLDAGLRVPEDVAIIGFDDVDETRYSQPTLSTIDPGRAEIARRAVEVLVERMNGLASPPREIAAPFSVVARESTATG</sequence>
<evidence type="ECO:0000313" key="6">
    <source>
        <dbReference type="Proteomes" id="UP001139485"/>
    </source>
</evidence>